<evidence type="ECO:0000259" key="8">
    <source>
        <dbReference type="PROSITE" id="PS50268"/>
    </source>
</evidence>
<accession>A0A9P0H7E3</accession>
<dbReference type="GO" id="GO:0005509">
    <property type="term" value="F:calcium ion binding"/>
    <property type="evidence" value="ECO:0007669"/>
    <property type="project" value="UniProtKB-UniRule"/>
</dbReference>
<evidence type="ECO:0000256" key="2">
    <source>
        <dbReference type="ARBA" id="ARBA00022692"/>
    </source>
</evidence>
<dbReference type="OrthoDB" id="6252479at2759"/>
<proteinExistence type="predicted"/>
<dbReference type="Pfam" id="PF00028">
    <property type="entry name" value="Cadherin"/>
    <property type="match status" value="5"/>
</dbReference>
<dbReference type="PANTHER" id="PTHR24026:SF126">
    <property type="entry name" value="PROTOCADHERIN FAT 4"/>
    <property type="match status" value="1"/>
</dbReference>
<dbReference type="FunFam" id="2.60.40.60:FF:000020">
    <property type="entry name" value="Dachsous cadherin-related 1b"/>
    <property type="match status" value="2"/>
</dbReference>
<dbReference type="EMBL" id="OV725079">
    <property type="protein sequence ID" value="CAH1396737.1"/>
    <property type="molecule type" value="Genomic_DNA"/>
</dbReference>
<comment type="subcellular location">
    <subcellularLocation>
        <location evidence="1">Membrane</location>
    </subcellularLocation>
</comment>
<dbReference type="PROSITE" id="PS00232">
    <property type="entry name" value="CADHERIN_1"/>
    <property type="match status" value="3"/>
</dbReference>
<evidence type="ECO:0000313" key="10">
    <source>
        <dbReference type="Proteomes" id="UP001152798"/>
    </source>
</evidence>
<evidence type="ECO:0000313" key="9">
    <source>
        <dbReference type="EMBL" id="CAH1396737.1"/>
    </source>
</evidence>
<dbReference type="SMART" id="SM00112">
    <property type="entry name" value="CA"/>
    <property type="match status" value="4"/>
</dbReference>
<dbReference type="GO" id="GO:0060429">
    <property type="term" value="P:epithelium development"/>
    <property type="evidence" value="ECO:0007669"/>
    <property type="project" value="UniProtKB-ARBA"/>
</dbReference>
<dbReference type="InterPro" id="IPR015919">
    <property type="entry name" value="Cadherin-like_sf"/>
</dbReference>
<dbReference type="SUPFAM" id="SSF49313">
    <property type="entry name" value="Cadherin-like"/>
    <property type="match status" value="5"/>
</dbReference>
<feature type="domain" description="Cadherin" evidence="8">
    <location>
        <begin position="132"/>
        <end position="233"/>
    </location>
</feature>
<reference evidence="9" key="1">
    <citation type="submission" date="2022-01" db="EMBL/GenBank/DDBJ databases">
        <authorList>
            <person name="King R."/>
        </authorList>
    </citation>
    <scope>NUCLEOTIDE SEQUENCE</scope>
</reference>
<evidence type="ECO:0000256" key="3">
    <source>
        <dbReference type="ARBA" id="ARBA00022737"/>
    </source>
</evidence>
<keyword evidence="4 7" id="KW-0106">Calcium</keyword>
<dbReference type="GO" id="GO:0009653">
    <property type="term" value="P:anatomical structure morphogenesis"/>
    <property type="evidence" value="ECO:0007669"/>
    <property type="project" value="UniProtKB-ARBA"/>
</dbReference>
<keyword evidence="2" id="KW-0812">Transmembrane</keyword>
<gene>
    <name evidence="9" type="ORF">NEZAVI_LOCUS6747</name>
</gene>
<evidence type="ECO:0000256" key="5">
    <source>
        <dbReference type="ARBA" id="ARBA00022989"/>
    </source>
</evidence>
<keyword evidence="5" id="KW-1133">Transmembrane helix</keyword>
<dbReference type="GO" id="GO:0007156">
    <property type="term" value="P:homophilic cell adhesion via plasma membrane adhesion molecules"/>
    <property type="evidence" value="ECO:0007669"/>
    <property type="project" value="InterPro"/>
</dbReference>
<keyword evidence="6" id="KW-0472">Membrane</keyword>
<dbReference type="CDD" id="cd11304">
    <property type="entry name" value="Cadherin_repeat"/>
    <property type="match status" value="5"/>
</dbReference>
<dbReference type="AlphaFoldDB" id="A0A9P0H7E3"/>
<dbReference type="InterPro" id="IPR020894">
    <property type="entry name" value="Cadherin_CS"/>
</dbReference>
<dbReference type="FunFam" id="2.60.40.60:FF:000279">
    <property type="entry name" value="Protocadherin-16, putative"/>
    <property type="match status" value="1"/>
</dbReference>
<evidence type="ECO:0000256" key="1">
    <source>
        <dbReference type="ARBA" id="ARBA00004370"/>
    </source>
</evidence>
<keyword evidence="10" id="KW-1185">Reference proteome</keyword>
<evidence type="ECO:0000256" key="4">
    <source>
        <dbReference type="ARBA" id="ARBA00022837"/>
    </source>
</evidence>
<sequence>MHNVMFTGGLSTRANVKIQLTDVNDNWPVFYPREYNVSLPEGGPLGAVLAVAATDKDSGVFGRLTYRITSGNSEGIFRIDPNSGEISLARQVSSRTHRLTVGAVDGGGLAARREAEVYLSVGDPRSPPPQFLRTRYSMSVREDVPLSTNVGKVSASQLGRTGSVRYSINSGDPDGYFSIDPVSGNLRTAARLDHEARSSLLLSVQAAAGNPVAYGVAQVQISIEDVNDNAPEFDSESVRISVRESESGSSPLYTAHATDKDSGDFGRVTYRLEGGPRGLFRLDSRTGDLWLSGRLDYEAAQRHSLLITAADGGSPPLSANLTVLLEVQDVNDNPPVFERPEYSVPVSESLPLNSQFRGCEAAERVSPPGPLVGGTSINLPPQVVQVTAVDLDTGNNARLTYRLVGTSHEFGVFPNSGWVYLRGNLDRERQDSYRLQVAAMDNGSPPATATTLVSVTVTDANDNDPIFAEERYSWYVEENLSRGAVVGRLKASDPDLGQNADVTFSIIPSNSSFQVDPLTGQCAPVSILLIIFLANNRDR</sequence>
<feature type="domain" description="Cadherin" evidence="8">
    <location>
        <begin position="374"/>
        <end position="467"/>
    </location>
</feature>
<evidence type="ECO:0000256" key="7">
    <source>
        <dbReference type="PROSITE-ProRule" id="PRU00043"/>
    </source>
</evidence>
<feature type="domain" description="Cadherin" evidence="8">
    <location>
        <begin position="468"/>
        <end position="520"/>
    </location>
</feature>
<dbReference type="GO" id="GO:0005886">
    <property type="term" value="C:plasma membrane"/>
    <property type="evidence" value="ECO:0007669"/>
    <property type="project" value="UniProtKB-SubCell"/>
</dbReference>
<dbReference type="InterPro" id="IPR002126">
    <property type="entry name" value="Cadherin-like_dom"/>
</dbReference>
<dbReference type="PROSITE" id="PS50268">
    <property type="entry name" value="CADHERIN_2"/>
    <property type="match status" value="5"/>
</dbReference>
<keyword evidence="3" id="KW-0677">Repeat</keyword>
<name>A0A9P0H7E3_NEZVI</name>
<dbReference type="PRINTS" id="PR00205">
    <property type="entry name" value="CADHERIN"/>
</dbReference>
<dbReference type="Proteomes" id="UP001152798">
    <property type="component" value="Chromosome 3"/>
</dbReference>
<evidence type="ECO:0000256" key="6">
    <source>
        <dbReference type="ARBA" id="ARBA00023136"/>
    </source>
</evidence>
<organism evidence="9 10">
    <name type="scientific">Nezara viridula</name>
    <name type="common">Southern green stink bug</name>
    <name type="synonym">Cimex viridulus</name>
    <dbReference type="NCBI Taxonomy" id="85310"/>
    <lineage>
        <taxon>Eukaryota</taxon>
        <taxon>Metazoa</taxon>
        <taxon>Ecdysozoa</taxon>
        <taxon>Arthropoda</taxon>
        <taxon>Hexapoda</taxon>
        <taxon>Insecta</taxon>
        <taxon>Pterygota</taxon>
        <taxon>Neoptera</taxon>
        <taxon>Paraneoptera</taxon>
        <taxon>Hemiptera</taxon>
        <taxon>Heteroptera</taxon>
        <taxon>Panheteroptera</taxon>
        <taxon>Pentatomomorpha</taxon>
        <taxon>Pentatomoidea</taxon>
        <taxon>Pentatomidae</taxon>
        <taxon>Pentatominae</taxon>
        <taxon>Nezara</taxon>
    </lineage>
</organism>
<protein>
    <recommendedName>
        <fullName evidence="8">Cadherin domain-containing protein</fullName>
    </recommendedName>
</protein>
<feature type="domain" description="Cadherin" evidence="8">
    <location>
        <begin position="234"/>
        <end position="337"/>
    </location>
</feature>
<dbReference type="Gene3D" id="2.60.40.60">
    <property type="entry name" value="Cadherins"/>
    <property type="match status" value="5"/>
</dbReference>
<dbReference type="PANTHER" id="PTHR24026">
    <property type="entry name" value="FAT ATYPICAL CADHERIN-RELATED"/>
    <property type="match status" value="1"/>
</dbReference>
<feature type="domain" description="Cadherin" evidence="8">
    <location>
        <begin position="31"/>
        <end position="131"/>
    </location>
</feature>